<evidence type="ECO:0000313" key="3">
    <source>
        <dbReference type="Proteomes" id="UP001501521"/>
    </source>
</evidence>
<sequence length="153" mass="16934">MTNPTPTAPGSADQPLDKPALANDLRLACQRIARRVRFESTSELAPHLFSVLARVNRVGPQTPTQLAEHDRVSTPSMTRTLNALCERGLVEKQPHPHDGRQVLIQSTRAGDDVVQQTIAHRDMWMLAHIDSLDDDKLALLRKAADLLLEVSHA</sequence>
<dbReference type="InterPro" id="IPR052526">
    <property type="entry name" value="HTH-type_Bedaq_tolerance"/>
</dbReference>
<dbReference type="InterPro" id="IPR036388">
    <property type="entry name" value="WH-like_DNA-bd_sf"/>
</dbReference>
<keyword evidence="3" id="KW-1185">Reference proteome</keyword>
<dbReference type="SMART" id="SM00347">
    <property type="entry name" value="HTH_MARR"/>
    <property type="match status" value="1"/>
</dbReference>
<organism evidence="2 3">
    <name type="scientific">Tessaracoccus lubricantis</name>
    <dbReference type="NCBI Taxonomy" id="545543"/>
    <lineage>
        <taxon>Bacteria</taxon>
        <taxon>Bacillati</taxon>
        <taxon>Actinomycetota</taxon>
        <taxon>Actinomycetes</taxon>
        <taxon>Propionibacteriales</taxon>
        <taxon>Propionibacteriaceae</taxon>
        <taxon>Tessaracoccus</taxon>
    </lineage>
</organism>
<evidence type="ECO:0000313" key="2">
    <source>
        <dbReference type="EMBL" id="GAA4894318.1"/>
    </source>
</evidence>
<dbReference type="SUPFAM" id="SSF46785">
    <property type="entry name" value="Winged helix' DNA-binding domain"/>
    <property type="match status" value="1"/>
</dbReference>
<name>A0ABP9F4R5_9ACTN</name>
<dbReference type="PROSITE" id="PS50995">
    <property type="entry name" value="HTH_MARR_2"/>
    <property type="match status" value="1"/>
</dbReference>
<protein>
    <submittedName>
        <fullName evidence="2">MarR family transcriptional regulator</fullName>
    </submittedName>
</protein>
<dbReference type="PANTHER" id="PTHR39515">
    <property type="entry name" value="CONSERVED PROTEIN"/>
    <property type="match status" value="1"/>
</dbReference>
<feature type="domain" description="HTH marR-type" evidence="1">
    <location>
        <begin position="18"/>
        <end position="149"/>
    </location>
</feature>
<evidence type="ECO:0000259" key="1">
    <source>
        <dbReference type="PROSITE" id="PS50995"/>
    </source>
</evidence>
<dbReference type="RefSeq" id="WP_345579729.1">
    <property type="nucleotide sequence ID" value="NZ_BAABLV010000016.1"/>
</dbReference>
<comment type="caution">
    <text evidence="2">The sequence shown here is derived from an EMBL/GenBank/DDBJ whole genome shotgun (WGS) entry which is preliminary data.</text>
</comment>
<proteinExistence type="predicted"/>
<dbReference type="Gene3D" id="1.10.10.10">
    <property type="entry name" value="Winged helix-like DNA-binding domain superfamily/Winged helix DNA-binding domain"/>
    <property type="match status" value="1"/>
</dbReference>
<gene>
    <name evidence="2" type="ORF">GCM10025789_09430</name>
</gene>
<dbReference type="Proteomes" id="UP001501521">
    <property type="component" value="Unassembled WGS sequence"/>
</dbReference>
<dbReference type="EMBL" id="BAABLV010000016">
    <property type="protein sequence ID" value="GAA4894318.1"/>
    <property type="molecule type" value="Genomic_DNA"/>
</dbReference>
<accession>A0ABP9F4R5</accession>
<dbReference type="InterPro" id="IPR000835">
    <property type="entry name" value="HTH_MarR-typ"/>
</dbReference>
<dbReference type="InterPro" id="IPR036390">
    <property type="entry name" value="WH_DNA-bd_sf"/>
</dbReference>
<reference evidence="3" key="1">
    <citation type="journal article" date="2019" name="Int. J. Syst. Evol. Microbiol.">
        <title>The Global Catalogue of Microorganisms (GCM) 10K type strain sequencing project: providing services to taxonomists for standard genome sequencing and annotation.</title>
        <authorList>
            <consortium name="The Broad Institute Genomics Platform"/>
            <consortium name="The Broad Institute Genome Sequencing Center for Infectious Disease"/>
            <person name="Wu L."/>
            <person name="Ma J."/>
        </authorList>
    </citation>
    <scope>NUCLEOTIDE SEQUENCE [LARGE SCALE GENOMIC DNA]</scope>
    <source>
        <strain evidence="3">JCM 19125</strain>
    </source>
</reference>
<dbReference type="Pfam" id="PF01047">
    <property type="entry name" value="MarR"/>
    <property type="match status" value="1"/>
</dbReference>
<dbReference type="PANTHER" id="PTHR39515:SF2">
    <property type="entry name" value="HTH-TYPE TRANSCRIPTIONAL REGULATOR RV0880"/>
    <property type="match status" value="1"/>
</dbReference>